<dbReference type="CDD" id="cd10912">
    <property type="entry name" value="PIN_YacP-like"/>
    <property type="match status" value="1"/>
</dbReference>
<dbReference type="PROSITE" id="PS51722">
    <property type="entry name" value="G_TR_2"/>
    <property type="match status" value="1"/>
</dbReference>
<dbReference type="Pfam" id="PF00679">
    <property type="entry name" value="EFG_C"/>
    <property type="match status" value="1"/>
</dbReference>
<gene>
    <name evidence="7" type="ORF">CSX01_10775</name>
</gene>
<dbReference type="Gene3D" id="3.30.230.10">
    <property type="match status" value="1"/>
</dbReference>
<comment type="caution">
    <text evidence="7">The sequence shown here is derived from an EMBL/GenBank/DDBJ whole genome shotgun (WGS) entry which is preliminary data.</text>
</comment>
<dbReference type="GO" id="GO:0046677">
    <property type="term" value="P:response to antibiotic"/>
    <property type="evidence" value="ECO:0007669"/>
    <property type="project" value="UniProtKB-KW"/>
</dbReference>
<dbReference type="PRINTS" id="PR00315">
    <property type="entry name" value="ELONGATNFCT"/>
</dbReference>
<name>A0A2G3DTI6_9FIRM</name>
<dbReference type="GO" id="GO:0005525">
    <property type="term" value="F:GTP binding"/>
    <property type="evidence" value="ECO:0007669"/>
    <property type="project" value="UniProtKB-KW"/>
</dbReference>
<dbReference type="RefSeq" id="WP_099392396.1">
    <property type="nucleotide sequence ID" value="NZ_PDYF01000028.1"/>
</dbReference>
<dbReference type="InterPro" id="IPR005225">
    <property type="entry name" value="Small_GTP-bd"/>
</dbReference>
<dbReference type="InterPro" id="IPR035650">
    <property type="entry name" value="Tet_C"/>
</dbReference>
<keyword evidence="4" id="KW-0342">GTP-binding</keyword>
<dbReference type="SUPFAM" id="SSF54211">
    <property type="entry name" value="Ribosomal protein S5 domain 2-like"/>
    <property type="match status" value="1"/>
</dbReference>
<evidence type="ECO:0000256" key="5">
    <source>
        <dbReference type="ARBA" id="ARBA00023251"/>
    </source>
</evidence>
<dbReference type="InterPro" id="IPR031157">
    <property type="entry name" value="G_TR_CS"/>
</dbReference>
<reference evidence="7 8" key="2">
    <citation type="submission" date="2017-10" db="EMBL/GenBank/DDBJ databases">
        <authorList>
            <person name="Banno H."/>
            <person name="Chua N.-H."/>
        </authorList>
    </citation>
    <scope>NUCLEOTIDE SEQUENCE [LARGE SCALE GENOMIC DNA]</scope>
    <source>
        <strain evidence="7 8">JK626</strain>
    </source>
</reference>
<dbReference type="NCBIfam" id="TIGR00231">
    <property type="entry name" value="small_GTP"/>
    <property type="match status" value="1"/>
</dbReference>
<dbReference type="SUPFAM" id="SSF54980">
    <property type="entry name" value="EF-G C-terminal domain-like"/>
    <property type="match status" value="2"/>
</dbReference>
<evidence type="ECO:0000313" key="7">
    <source>
        <dbReference type="EMBL" id="PHU34294.1"/>
    </source>
</evidence>
<dbReference type="GO" id="GO:0003924">
    <property type="term" value="F:GTPase activity"/>
    <property type="evidence" value="ECO:0007669"/>
    <property type="project" value="InterPro"/>
</dbReference>
<dbReference type="InterPro" id="IPR014721">
    <property type="entry name" value="Ribsml_uS5_D2-typ_fold_subgr"/>
</dbReference>
<protein>
    <submittedName>
        <fullName evidence="7">Translation elongation factor G</fullName>
    </submittedName>
</protein>
<dbReference type="SMART" id="SM00838">
    <property type="entry name" value="EFG_C"/>
    <property type="match status" value="1"/>
</dbReference>
<dbReference type="InterPro" id="IPR020568">
    <property type="entry name" value="Ribosomal_Su5_D2-typ_SF"/>
</dbReference>
<comment type="function">
    <text evidence="1">Abolishes the inhibitory effect of tetracyclin on protein synthesis by a non-covalent modification of the ribosomes.</text>
</comment>
<dbReference type="GO" id="GO:0032790">
    <property type="term" value="P:ribosome disassembly"/>
    <property type="evidence" value="ECO:0007669"/>
    <property type="project" value="TreeGrafter"/>
</dbReference>
<dbReference type="PRINTS" id="PR01037">
    <property type="entry name" value="TCRTETOQM"/>
</dbReference>
<dbReference type="AlphaFoldDB" id="A0A2G3DTI6"/>
<dbReference type="CDD" id="cd03711">
    <property type="entry name" value="Tet_C"/>
    <property type="match status" value="1"/>
</dbReference>
<dbReference type="Pfam" id="PF00009">
    <property type="entry name" value="GTP_EFTU"/>
    <property type="match status" value="1"/>
</dbReference>
<evidence type="ECO:0000259" key="6">
    <source>
        <dbReference type="PROSITE" id="PS51722"/>
    </source>
</evidence>
<dbReference type="Gene3D" id="3.30.70.870">
    <property type="entry name" value="Elongation Factor G (Translational Gtpase), domain 3"/>
    <property type="match status" value="1"/>
</dbReference>
<keyword evidence="3" id="KW-0648">Protein biosynthesis</keyword>
<sequence>MNFTWGILAHVDAGKTTLSESILFNAKAIASLGRVDHGDAFLDTDMQEKNRGITIFSKPAVFSYGANEMTLLDTPGHVDFATETERALWALDGAILLISGTDGVQPHTRTLFSLLKKFQIPTIIFVNKMDMENAGADSLIANIKSELADNCVDLADKEAIASESEAAMEEYFETGSISDATVSELFNSRKIYPILFGSALKNDGVDELLSFMSLMASENQDRMKARELEDFGARVYKIESLGRDSRLTFTKITSGSIKVKDVLPNGEKVDQIRVYSGNKYEQVDEAKAFDIVALVGPKETFAGQGLGVENDREELSLTPVLQYQISFLDDTIPRVAFPNLMNLNQEDPSLNVTWDASLEQIKINLMGQVQTEILTQRIENELSYKVEFVECGVLYKETIAAAVEGVGHFEPLRHYAEAHILMEPLEPSSGIQVEANVSTDELALNWQRLIETHILEKEHVGVAVGAPITDIKFTIVGGRAHIKHTEGGDFREATYRAIRQGLMEAGTRVLEPYFKFEIAVPGNMIGRVMTDIQNMNGTFDAPDEADGVSILVGRAPASTIRNYQVQLATFTKGEGRISLIYDGYDACHNEAEVIEASGYNPDEDVDNPASSVFCSHGAGDIAPWYEVKEKCHVPCMVDKNATQDFDEIPTKRMNHGVDEWLDPDEIDKILHMATHSNHGKNPKKGWHYGDGDRVRRVDSDYVYKAPKEIKAKEKYLLVDGYNLIYAWPELKEVLDVNLDGARGKLLDILSNYKAMTDYNVIAVFDAYRVKGHEVTASDYLNIHQVFTAEAQTADAYIERFTHEHGKKYDITVVTSDGLEQVIIRGAGARLISSREFIQEVEQKAVELRNMYDIEMD</sequence>
<feature type="domain" description="Tr-type G" evidence="6">
    <location>
        <begin position="1"/>
        <end position="220"/>
    </location>
</feature>
<dbReference type="InterPro" id="IPR009000">
    <property type="entry name" value="Transl_B-barrel_sf"/>
</dbReference>
<dbReference type="InterPro" id="IPR000640">
    <property type="entry name" value="EFG_V-like"/>
</dbReference>
<dbReference type="Gene3D" id="3.40.50.300">
    <property type="entry name" value="P-loop containing nucleotide triphosphate hydrolases"/>
    <property type="match status" value="1"/>
</dbReference>
<dbReference type="SMART" id="SM00889">
    <property type="entry name" value="EFG_IV"/>
    <property type="match status" value="1"/>
</dbReference>
<evidence type="ECO:0000256" key="1">
    <source>
        <dbReference type="ARBA" id="ARBA00003987"/>
    </source>
</evidence>
<reference evidence="7 8" key="1">
    <citation type="submission" date="2017-10" db="EMBL/GenBank/DDBJ databases">
        <title>Resolving the taxonomy of Roseburia spp., Eubacterium rectale and Agathobacter spp. through phylogenomic analysis.</title>
        <authorList>
            <person name="Sheridan P.O."/>
            <person name="Walker A.W."/>
            <person name="Duncan S.H."/>
            <person name="Scott K.P."/>
            <person name="Toole P.W.O."/>
            <person name="Luis P."/>
            <person name="Flint H.J."/>
        </authorList>
    </citation>
    <scope>NUCLEOTIDE SEQUENCE [LARGE SCALE GENOMIC DNA]</scope>
    <source>
        <strain evidence="7 8">JK626</strain>
    </source>
</reference>
<dbReference type="InterPro" id="IPR005517">
    <property type="entry name" value="Transl_elong_EFG/EF2_IV"/>
</dbReference>
<dbReference type="InterPro" id="IPR010298">
    <property type="entry name" value="YacP-like"/>
</dbReference>
<dbReference type="InterPro" id="IPR053905">
    <property type="entry name" value="EF-G-like_DII"/>
</dbReference>
<dbReference type="PANTHER" id="PTHR43261">
    <property type="entry name" value="TRANSLATION ELONGATION FACTOR G-RELATED"/>
    <property type="match status" value="1"/>
</dbReference>
<dbReference type="InterPro" id="IPR035647">
    <property type="entry name" value="EFG_III/V"/>
</dbReference>
<dbReference type="PROSITE" id="PS00301">
    <property type="entry name" value="G_TR_1"/>
    <property type="match status" value="1"/>
</dbReference>
<evidence type="ECO:0000256" key="4">
    <source>
        <dbReference type="ARBA" id="ARBA00023134"/>
    </source>
</evidence>
<dbReference type="InterPro" id="IPR027417">
    <property type="entry name" value="P-loop_NTPase"/>
</dbReference>
<dbReference type="InterPro" id="IPR000795">
    <property type="entry name" value="T_Tr_GTP-bd_dom"/>
</dbReference>
<dbReference type="Gene3D" id="2.40.30.10">
    <property type="entry name" value="Translation factors"/>
    <property type="match status" value="1"/>
</dbReference>
<dbReference type="Pfam" id="PF22042">
    <property type="entry name" value="EF-G_D2"/>
    <property type="match status" value="1"/>
</dbReference>
<dbReference type="Proteomes" id="UP000225889">
    <property type="component" value="Unassembled WGS sequence"/>
</dbReference>
<dbReference type="PANTHER" id="PTHR43261:SF1">
    <property type="entry name" value="RIBOSOME-RELEASING FACTOR 2, MITOCHONDRIAL"/>
    <property type="match status" value="1"/>
</dbReference>
<accession>A0A2G3DTI6</accession>
<dbReference type="SUPFAM" id="SSF50447">
    <property type="entry name" value="Translation proteins"/>
    <property type="match status" value="1"/>
</dbReference>
<dbReference type="Pfam" id="PF03764">
    <property type="entry name" value="EFG_IV"/>
    <property type="match status" value="1"/>
</dbReference>
<evidence type="ECO:0000313" key="8">
    <source>
        <dbReference type="Proteomes" id="UP000225889"/>
    </source>
</evidence>
<dbReference type="Gene3D" id="3.30.70.240">
    <property type="match status" value="1"/>
</dbReference>
<keyword evidence="5" id="KW-0046">Antibiotic resistance</keyword>
<keyword evidence="7" id="KW-0251">Elongation factor</keyword>
<dbReference type="Pfam" id="PF05991">
    <property type="entry name" value="NYN_YacP"/>
    <property type="match status" value="1"/>
</dbReference>
<proteinExistence type="predicted"/>
<dbReference type="EMBL" id="PDYF01000028">
    <property type="protein sequence ID" value="PHU34294.1"/>
    <property type="molecule type" value="Genomic_DNA"/>
</dbReference>
<organism evidence="7 8">
    <name type="scientific">Pseudobutyrivibrio ruminis</name>
    <dbReference type="NCBI Taxonomy" id="46206"/>
    <lineage>
        <taxon>Bacteria</taxon>
        <taxon>Bacillati</taxon>
        <taxon>Bacillota</taxon>
        <taxon>Clostridia</taxon>
        <taxon>Lachnospirales</taxon>
        <taxon>Lachnospiraceae</taxon>
        <taxon>Pseudobutyrivibrio</taxon>
    </lineage>
</organism>
<dbReference type="SUPFAM" id="SSF52540">
    <property type="entry name" value="P-loop containing nucleoside triphosphate hydrolases"/>
    <property type="match status" value="1"/>
</dbReference>
<dbReference type="GO" id="GO:0003746">
    <property type="term" value="F:translation elongation factor activity"/>
    <property type="evidence" value="ECO:0007669"/>
    <property type="project" value="UniProtKB-KW"/>
</dbReference>
<evidence type="ECO:0000256" key="2">
    <source>
        <dbReference type="ARBA" id="ARBA00022741"/>
    </source>
</evidence>
<evidence type="ECO:0000256" key="3">
    <source>
        <dbReference type="ARBA" id="ARBA00022917"/>
    </source>
</evidence>
<keyword evidence="2" id="KW-0547">Nucleotide-binding</keyword>